<dbReference type="Proteomes" id="UP000248961">
    <property type="component" value="Unassembled WGS sequence"/>
</dbReference>
<evidence type="ECO:0000256" key="1">
    <source>
        <dbReference type="SAM" id="MobiDB-lite"/>
    </source>
</evidence>
<dbReference type="EMBL" id="KZ824325">
    <property type="protein sequence ID" value="RAL07751.1"/>
    <property type="molecule type" value="Genomic_DNA"/>
</dbReference>
<dbReference type="VEuPathDB" id="FungiDB:BO97DRAFT_235511"/>
<accession>A0A395HIK9</accession>
<feature type="compositionally biased region" description="Polar residues" evidence="1">
    <location>
        <begin position="1"/>
        <end position="30"/>
    </location>
</feature>
<dbReference type="RefSeq" id="XP_025546905.1">
    <property type="nucleotide sequence ID" value="XM_025690741.1"/>
</dbReference>
<proteinExistence type="predicted"/>
<evidence type="ECO:0000313" key="3">
    <source>
        <dbReference type="Proteomes" id="UP000248961"/>
    </source>
</evidence>
<protein>
    <submittedName>
        <fullName evidence="2">Uncharacterized protein</fullName>
    </submittedName>
</protein>
<dbReference type="AlphaFoldDB" id="A0A395HIK9"/>
<evidence type="ECO:0000313" key="2">
    <source>
        <dbReference type="EMBL" id="RAL07751.1"/>
    </source>
</evidence>
<organism evidence="2 3">
    <name type="scientific">Aspergillus homomorphus (strain CBS 101889)</name>
    <dbReference type="NCBI Taxonomy" id="1450537"/>
    <lineage>
        <taxon>Eukaryota</taxon>
        <taxon>Fungi</taxon>
        <taxon>Dikarya</taxon>
        <taxon>Ascomycota</taxon>
        <taxon>Pezizomycotina</taxon>
        <taxon>Eurotiomycetes</taxon>
        <taxon>Eurotiomycetidae</taxon>
        <taxon>Eurotiales</taxon>
        <taxon>Aspergillaceae</taxon>
        <taxon>Aspergillus</taxon>
        <taxon>Aspergillus subgen. Circumdati</taxon>
    </lineage>
</organism>
<keyword evidence="3" id="KW-1185">Reference proteome</keyword>
<sequence>MGISTSAAPTLISTAPSSDLRPQNMGSRTTPPIPTDSMGRGGYNAPTSSTPTTVSTPPEQPEMQGRGGYNDMNHQAGTNC</sequence>
<name>A0A395HIK9_ASPHC</name>
<reference evidence="2 3" key="1">
    <citation type="submission" date="2018-02" db="EMBL/GenBank/DDBJ databases">
        <title>The genomes of Aspergillus section Nigri reveals drivers in fungal speciation.</title>
        <authorList>
            <consortium name="DOE Joint Genome Institute"/>
            <person name="Vesth T.C."/>
            <person name="Nybo J."/>
            <person name="Theobald S."/>
            <person name="Brandl J."/>
            <person name="Frisvad J.C."/>
            <person name="Nielsen K.F."/>
            <person name="Lyhne E.K."/>
            <person name="Kogle M.E."/>
            <person name="Kuo A."/>
            <person name="Riley R."/>
            <person name="Clum A."/>
            <person name="Nolan M."/>
            <person name="Lipzen A."/>
            <person name="Salamov A."/>
            <person name="Henrissat B."/>
            <person name="Wiebenga A."/>
            <person name="De vries R.P."/>
            <person name="Grigoriev I.V."/>
            <person name="Mortensen U.H."/>
            <person name="Andersen M.R."/>
            <person name="Baker S.E."/>
        </authorList>
    </citation>
    <scope>NUCLEOTIDE SEQUENCE [LARGE SCALE GENOMIC DNA]</scope>
    <source>
        <strain evidence="2 3">CBS 101889</strain>
    </source>
</reference>
<feature type="compositionally biased region" description="Low complexity" evidence="1">
    <location>
        <begin position="46"/>
        <end position="57"/>
    </location>
</feature>
<gene>
    <name evidence="2" type="ORF">BO97DRAFT_235511</name>
</gene>
<dbReference type="GeneID" id="37195030"/>
<feature type="region of interest" description="Disordered" evidence="1">
    <location>
        <begin position="1"/>
        <end position="80"/>
    </location>
</feature>